<dbReference type="AlphaFoldDB" id="A0A0A8BB40"/>
<sequence>MSNNADYTREYLDIAAQLDGDIAGRRAARAYMEGSTAIVHHRVVDSAFVPRLFDSATYHAMKDASETAHRILCKVIAHYLDDPAYREVFDFDERLRELILLPRGYDALLPFARVDTFLDEDTLSVKFCEFNGDGSSGMNENREITRSIERTATFKEFASRHEVEACELFDSWVGSFIDIYATYERRIDNPTFAICDYLDHGVVDEFEIFAELFEKRGYRCIVADVRDLSFDGRALRAKDGTAIDAIWRRSVTNDVIEFWEESQGMIEAVRAEKVALIGSFAGHIVHDKQIFKVLYHPATAAILTDEENAFVRATVPLTAFLESDQVDLADVKANKDGWIIKPTDHYGADNVYAGCFFDQGEWNDLVDRFADGKAGFPFIAQHYVVPFKTDTLPPDTGIAELADHQVMREAVPYNNLNGLYLYNGVFQGVFSRLGPLPTISKDMQGITAATIWVDREGDEAR</sequence>
<keyword evidence="2" id="KW-1185">Reference proteome</keyword>
<name>A0A0A8BB40_9ACTN</name>
<accession>A0A0A8BB40</accession>
<dbReference type="SUPFAM" id="SSF56059">
    <property type="entry name" value="Glutathione synthetase ATP-binding domain-like"/>
    <property type="match status" value="1"/>
</dbReference>
<dbReference type="HOGENOM" id="CLU_045981_1_0_11"/>
<dbReference type="EMBL" id="CP009302">
    <property type="protein sequence ID" value="AJC12402.1"/>
    <property type="molecule type" value="Genomic_DNA"/>
</dbReference>
<proteinExistence type="predicted"/>
<reference evidence="1 2" key="2">
    <citation type="journal article" date="2015" name="Genome Announc.">
        <title>Complete Genome Sequence of Coriobacteriaceae Strain 68-1-3, a Novel Mucus-Degrading Isolate from the Swine Intestinal Tract.</title>
        <authorList>
            <person name="Looft T."/>
            <person name="Bayles D.O."/>
            <person name="Alt D.P."/>
            <person name="Stanton T.B."/>
        </authorList>
    </citation>
    <scope>NUCLEOTIDE SEQUENCE [LARGE SCALE GENOMIC DNA]</scope>
    <source>
        <strain evidence="1 2">68-1-3</strain>
    </source>
</reference>
<dbReference type="RefSeq" id="WP_039689681.1">
    <property type="nucleotide sequence ID" value="NZ_CP009302.1"/>
</dbReference>
<reference evidence="2" key="1">
    <citation type="submission" date="2014-08" db="EMBL/GenBank/DDBJ databases">
        <title>Coriobacteriaceae sp. complete genome.</title>
        <authorList>
            <person name="Looft T."/>
            <person name="Bayles D.O."/>
            <person name="Stanton T.B."/>
        </authorList>
    </citation>
    <scope>NUCLEOTIDE SEQUENCE [LARGE SCALE GENOMIC DNA]</scope>
    <source>
        <strain evidence="2">68-1-3</strain>
    </source>
</reference>
<organism evidence="1 2">
    <name type="scientific">Berryella intestinalis</name>
    <dbReference type="NCBI Taxonomy" id="1531429"/>
    <lineage>
        <taxon>Bacteria</taxon>
        <taxon>Bacillati</taxon>
        <taxon>Actinomycetota</taxon>
        <taxon>Coriobacteriia</taxon>
        <taxon>Eggerthellales</taxon>
        <taxon>Eggerthellaceae</taxon>
        <taxon>Berryella</taxon>
    </lineage>
</organism>
<dbReference type="Proteomes" id="UP000031121">
    <property type="component" value="Chromosome"/>
</dbReference>
<dbReference type="STRING" id="1531429.JI75_06755"/>
<protein>
    <submittedName>
        <fullName evidence="1">Carboxylate--amine ligase</fullName>
    </submittedName>
</protein>
<dbReference type="GO" id="GO:0016874">
    <property type="term" value="F:ligase activity"/>
    <property type="evidence" value="ECO:0007669"/>
    <property type="project" value="UniProtKB-KW"/>
</dbReference>
<evidence type="ECO:0000313" key="1">
    <source>
        <dbReference type="EMBL" id="AJC12402.1"/>
    </source>
</evidence>
<gene>
    <name evidence="1" type="ORF">JI75_06755</name>
</gene>
<evidence type="ECO:0000313" key="2">
    <source>
        <dbReference type="Proteomes" id="UP000031121"/>
    </source>
</evidence>
<dbReference type="KEGG" id="cbac:JI75_06755"/>
<keyword evidence="1" id="KW-0436">Ligase</keyword>
<dbReference type="OrthoDB" id="9771802at2"/>